<dbReference type="GeneID" id="54584617"/>
<proteinExistence type="predicted"/>
<sequence>MAPVEPDAIARTNAKPIALFSAQVLLVAGLTTQVLLTARRAARSLPPSTSTRKQEPFRRRHAIVFSTLALLSLVSVTTFAVMWRALSYLEWAEMGSHETPGSLWTGWYGTGDEGVGRWRLGDWLSDKDLVRESDMVAVSKPEAFLYTSQHFVGVLGNAMFMGIEGRGRNFSAATIASFVVLSALGSLGYALNLFFITVLYTPMAIHSEDTPRHDALFAPKPAVYYVPIILSVLALNTLPTLLGKGEDITLLRYGYLLVPLFLAFAPQIIPLALGHQHTSKASAHRSLSRAFYALAVTSFVLHWKLFGFTFLVNTPPEQASVYDLLKNAVGKQGQTKPNRLLAGIGNTAQKLKLISKHPAISVTTLDVLLTTTSLLVWTFTRDLDVEAILGNSVLSFLAPRRAEKHVAFDSKAKTADENVELEPAVPAVTPRKRGRPRKSTLTNGASSASASSTGTLRRSNRRKGKSDYESDAEEAYEPTESAKKEVVQTVTDGATAAEDIVHGGEATALALCLAFIGGLGQLAAGVLGAEATGTGE</sequence>
<keyword evidence="4" id="KW-1185">Reference proteome</keyword>
<dbReference type="OrthoDB" id="2126185at2759"/>
<keyword evidence="2" id="KW-0472">Membrane</keyword>
<evidence type="ECO:0000256" key="1">
    <source>
        <dbReference type="SAM" id="MobiDB-lite"/>
    </source>
</evidence>
<name>A0A6A6HUM4_9PLEO</name>
<feature type="transmembrane region" description="Helical" evidence="2">
    <location>
        <begin position="63"/>
        <end position="86"/>
    </location>
</feature>
<evidence type="ECO:0000313" key="3">
    <source>
        <dbReference type="EMBL" id="KAF2241140.1"/>
    </source>
</evidence>
<dbReference type="AlphaFoldDB" id="A0A6A6HUM4"/>
<feature type="transmembrane region" description="Helical" evidence="2">
    <location>
        <begin position="20"/>
        <end position="42"/>
    </location>
</feature>
<organism evidence="3 4">
    <name type="scientific">Trematosphaeria pertusa</name>
    <dbReference type="NCBI Taxonomy" id="390896"/>
    <lineage>
        <taxon>Eukaryota</taxon>
        <taxon>Fungi</taxon>
        <taxon>Dikarya</taxon>
        <taxon>Ascomycota</taxon>
        <taxon>Pezizomycotina</taxon>
        <taxon>Dothideomycetes</taxon>
        <taxon>Pleosporomycetidae</taxon>
        <taxon>Pleosporales</taxon>
        <taxon>Massarineae</taxon>
        <taxon>Trematosphaeriaceae</taxon>
        <taxon>Trematosphaeria</taxon>
    </lineage>
</organism>
<dbReference type="RefSeq" id="XP_033676144.1">
    <property type="nucleotide sequence ID" value="XM_033831287.1"/>
</dbReference>
<protein>
    <submittedName>
        <fullName evidence="3">Uncharacterized protein</fullName>
    </submittedName>
</protein>
<feature type="transmembrane region" description="Helical" evidence="2">
    <location>
        <begin position="250"/>
        <end position="269"/>
    </location>
</feature>
<dbReference type="EMBL" id="ML987213">
    <property type="protein sequence ID" value="KAF2241140.1"/>
    <property type="molecule type" value="Genomic_DNA"/>
</dbReference>
<feature type="transmembrane region" description="Helical" evidence="2">
    <location>
        <begin position="289"/>
        <end position="312"/>
    </location>
</feature>
<accession>A0A6A6HUM4</accession>
<keyword evidence="2" id="KW-0812">Transmembrane</keyword>
<reference evidence="3" key="1">
    <citation type="journal article" date="2020" name="Stud. Mycol.">
        <title>101 Dothideomycetes genomes: a test case for predicting lifestyles and emergence of pathogens.</title>
        <authorList>
            <person name="Haridas S."/>
            <person name="Albert R."/>
            <person name="Binder M."/>
            <person name="Bloem J."/>
            <person name="Labutti K."/>
            <person name="Salamov A."/>
            <person name="Andreopoulos B."/>
            <person name="Baker S."/>
            <person name="Barry K."/>
            <person name="Bills G."/>
            <person name="Bluhm B."/>
            <person name="Cannon C."/>
            <person name="Castanera R."/>
            <person name="Culley D."/>
            <person name="Daum C."/>
            <person name="Ezra D."/>
            <person name="Gonzalez J."/>
            <person name="Henrissat B."/>
            <person name="Kuo A."/>
            <person name="Liang C."/>
            <person name="Lipzen A."/>
            <person name="Lutzoni F."/>
            <person name="Magnuson J."/>
            <person name="Mondo S."/>
            <person name="Nolan M."/>
            <person name="Ohm R."/>
            <person name="Pangilinan J."/>
            <person name="Park H.-J."/>
            <person name="Ramirez L."/>
            <person name="Alfaro M."/>
            <person name="Sun H."/>
            <person name="Tritt A."/>
            <person name="Yoshinaga Y."/>
            <person name="Zwiers L.-H."/>
            <person name="Turgeon B."/>
            <person name="Goodwin S."/>
            <person name="Spatafora J."/>
            <person name="Crous P."/>
            <person name="Grigoriev I."/>
        </authorList>
    </citation>
    <scope>NUCLEOTIDE SEQUENCE</scope>
    <source>
        <strain evidence="3">CBS 122368</strain>
    </source>
</reference>
<feature type="transmembrane region" description="Helical" evidence="2">
    <location>
        <begin position="175"/>
        <end position="202"/>
    </location>
</feature>
<feature type="region of interest" description="Disordered" evidence="1">
    <location>
        <begin position="419"/>
        <end position="485"/>
    </location>
</feature>
<keyword evidence="2" id="KW-1133">Transmembrane helix</keyword>
<evidence type="ECO:0000313" key="4">
    <source>
        <dbReference type="Proteomes" id="UP000800094"/>
    </source>
</evidence>
<feature type="compositionally biased region" description="Low complexity" evidence="1">
    <location>
        <begin position="439"/>
        <end position="457"/>
    </location>
</feature>
<feature type="transmembrane region" description="Helical" evidence="2">
    <location>
        <begin position="222"/>
        <end position="243"/>
    </location>
</feature>
<feature type="transmembrane region" description="Helical" evidence="2">
    <location>
        <begin position="143"/>
        <end position="163"/>
    </location>
</feature>
<dbReference type="Proteomes" id="UP000800094">
    <property type="component" value="Unassembled WGS sequence"/>
</dbReference>
<evidence type="ECO:0000256" key="2">
    <source>
        <dbReference type="SAM" id="Phobius"/>
    </source>
</evidence>
<gene>
    <name evidence="3" type="ORF">BU26DRAFT_535412</name>
</gene>